<dbReference type="InterPro" id="IPR010106">
    <property type="entry name" value="RpnA"/>
</dbReference>
<proteinExistence type="predicted"/>
<sequence>MRAKYINPFTDFGFKKIFGEEVNKPLLIDFLNALLPQANKIVDLNFKNTEQLGQSDADRKAIYDIYCENEKGEKFIVELQKAKQNYFKERTIYYSTFPIREQAEKGEWNYHLKAVYCVGILDFTFDDYESEPEKKEVVHTIKLKNQNGKTFYEKLTYIYLEMPNFKLTESALISRLDKWLYFIKHLEDFQSIPTIFKDEVFTQAFEKAELATFGQAELEHYESSLKTYRDIKGVIDTAFDEGKIEGKMEVAKSAKQMGLAIMDIMKLTGLSESDIEKL</sequence>
<dbReference type="EMBL" id="PCMW01000030">
    <property type="protein sequence ID" value="PDS25231.1"/>
    <property type="molecule type" value="Genomic_DNA"/>
</dbReference>
<dbReference type="PANTHER" id="PTHR41317:SF1">
    <property type="entry name" value="PD-(D_E)XK NUCLEASE FAMILY TRANSPOSASE"/>
    <property type="match status" value="1"/>
</dbReference>
<dbReference type="OrthoDB" id="9803508at2"/>
<dbReference type="RefSeq" id="WP_097553776.1">
    <property type="nucleotide sequence ID" value="NZ_PCMW01000030.1"/>
</dbReference>
<evidence type="ECO:0000313" key="2">
    <source>
        <dbReference type="Proteomes" id="UP000220828"/>
    </source>
</evidence>
<evidence type="ECO:0008006" key="3">
    <source>
        <dbReference type="Google" id="ProtNLM"/>
    </source>
</evidence>
<organism evidence="1 2">
    <name type="scientific">Flavobacterium branchiophilum</name>
    <dbReference type="NCBI Taxonomy" id="55197"/>
    <lineage>
        <taxon>Bacteria</taxon>
        <taxon>Pseudomonadati</taxon>
        <taxon>Bacteroidota</taxon>
        <taxon>Flavobacteriia</taxon>
        <taxon>Flavobacteriales</taxon>
        <taxon>Flavobacteriaceae</taxon>
        <taxon>Flavobacterium</taxon>
    </lineage>
</organism>
<gene>
    <name evidence="1" type="ORF">B0A77_05185</name>
</gene>
<dbReference type="AlphaFoldDB" id="A0A2H3KZG0"/>
<evidence type="ECO:0000313" key="1">
    <source>
        <dbReference type="EMBL" id="PDS25231.1"/>
    </source>
</evidence>
<dbReference type="Proteomes" id="UP000220828">
    <property type="component" value="Unassembled WGS sequence"/>
</dbReference>
<dbReference type="NCBIfam" id="TIGR01784">
    <property type="entry name" value="T_den_put_tspse"/>
    <property type="match status" value="1"/>
</dbReference>
<dbReference type="PANTHER" id="PTHR41317">
    <property type="entry name" value="PD-(D_E)XK NUCLEASE FAMILY TRANSPOSASE"/>
    <property type="match status" value="1"/>
</dbReference>
<dbReference type="Pfam" id="PF12784">
    <property type="entry name" value="PDDEXK_2"/>
    <property type="match status" value="1"/>
</dbReference>
<reference evidence="1 2" key="1">
    <citation type="submission" date="2017-09" db="EMBL/GenBank/DDBJ databases">
        <title>Whole genomes of Flavobacteriaceae.</title>
        <authorList>
            <person name="Stine C."/>
            <person name="Li C."/>
            <person name="Tadesse D."/>
        </authorList>
    </citation>
    <scope>NUCLEOTIDE SEQUENCE [LARGE SCALE GENOMIC DNA]</scope>
    <source>
        <strain evidence="1 2">ATCC 35036</strain>
    </source>
</reference>
<comment type="caution">
    <text evidence="1">The sequence shown here is derived from an EMBL/GenBank/DDBJ whole genome shotgun (WGS) entry which is preliminary data.</text>
</comment>
<accession>A0A2H3KZG0</accession>
<protein>
    <recommendedName>
        <fullName evidence="3">Transposase/invertase (TIGR01784 family)</fullName>
    </recommendedName>
</protein>
<name>A0A2H3KZG0_9FLAO</name>